<sequence length="403" mass="42240">MTLALQDALSPADVAAANALTRRWFAARDEIPSAASGLGIWPLLAMLSTGAVGETRDELLAALGVDADRAAALPRALFDGAPADRSSSALNVALGIWAGPGVVLDPDWAAGLPSGSIGSLTGDNAADKAALDRWASDRTDGLIDAMPIDLDAPVPIELVLASALLVRTEWRTAFEETTFTPFERGPWKDLAQPRILRATYHEDVLRISDDATVLTVRGGDDVDVLLGLGRDDLAPHAVVDALIDAVDPAWGRSAAGLAPGERAIGVHAYEYMGSAPQTGPEIGVTTAAFDVSDDLDLIRDAPALGLVRASDRYGAQFDRLTARKLYVSQARQSCTARFGATGFEAAAVTAIGMALFGSAPPMTQYPHVRTDVVFDRPFAYLAVHRPTGLVLVAGWIAAPALAA</sequence>
<evidence type="ECO:0000313" key="3">
    <source>
        <dbReference type="EMBL" id="MQM27583.1"/>
    </source>
</evidence>
<dbReference type="SUPFAM" id="SSF56574">
    <property type="entry name" value="Serpins"/>
    <property type="match status" value="1"/>
</dbReference>
<reference evidence="3 4" key="1">
    <citation type="submission" date="2019-10" db="EMBL/GenBank/DDBJ databases">
        <title>Glycomyces albidus sp. nov., a novel actinomycete isolated from rhizosphere soil of wheat (Triticum aestivum L.).</title>
        <authorList>
            <person name="Qian L."/>
        </authorList>
    </citation>
    <scope>NUCLEOTIDE SEQUENCE [LARGE SCALE GENOMIC DNA]</scope>
    <source>
        <strain evidence="3 4">NEAU-7082</strain>
    </source>
</reference>
<evidence type="ECO:0000313" key="4">
    <source>
        <dbReference type="Proteomes" id="UP000477750"/>
    </source>
</evidence>
<evidence type="ECO:0000259" key="2">
    <source>
        <dbReference type="SMART" id="SM00093"/>
    </source>
</evidence>
<protein>
    <submittedName>
        <fullName evidence="3">Proteinase inhibitor I4 serpin</fullName>
    </submittedName>
</protein>
<dbReference type="GO" id="GO:0004867">
    <property type="term" value="F:serine-type endopeptidase inhibitor activity"/>
    <property type="evidence" value="ECO:0007669"/>
    <property type="project" value="InterPro"/>
</dbReference>
<dbReference type="InterPro" id="IPR036186">
    <property type="entry name" value="Serpin_sf"/>
</dbReference>
<dbReference type="SMART" id="SM00093">
    <property type="entry name" value="SERPIN"/>
    <property type="match status" value="1"/>
</dbReference>
<dbReference type="GO" id="GO:0005615">
    <property type="term" value="C:extracellular space"/>
    <property type="evidence" value="ECO:0007669"/>
    <property type="project" value="InterPro"/>
</dbReference>
<comment type="similarity">
    <text evidence="1">Belongs to the serpin family.</text>
</comment>
<dbReference type="EMBL" id="WIAO01000026">
    <property type="protein sequence ID" value="MQM27583.1"/>
    <property type="molecule type" value="Genomic_DNA"/>
</dbReference>
<feature type="domain" description="Serpin" evidence="2">
    <location>
        <begin position="25"/>
        <end position="399"/>
    </location>
</feature>
<dbReference type="PANTHER" id="PTHR11461:SF211">
    <property type="entry name" value="GH10112P-RELATED"/>
    <property type="match status" value="1"/>
</dbReference>
<dbReference type="InterPro" id="IPR042178">
    <property type="entry name" value="Serpin_sf_1"/>
</dbReference>
<dbReference type="AlphaFoldDB" id="A0A6L5GDP4"/>
<dbReference type="InterPro" id="IPR042185">
    <property type="entry name" value="Serpin_sf_2"/>
</dbReference>
<dbReference type="InterPro" id="IPR000215">
    <property type="entry name" value="Serpin_fam"/>
</dbReference>
<dbReference type="PANTHER" id="PTHR11461">
    <property type="entry name" value="SERINE PROTEASE INHIBITOR, SERPIN"/>
    <property type="match status" value="1"/>
</dbReference>
<name>A0A6L5GDP4_9ACTN</name>
<accession>A0A6L5GDP4</accession>
<evidence type="ECO:0000256" key="1">
    <source>
        <dbReference type="RuleBase" id="RU000411"/>
    </source>
</evidence>
<dbReference type="Gene3D" id="3.30.497.10">
    <property type="entry name" value="Antithrombin, subunit I, domain 2"/>
    <property type="match status" value="2"/>
</dbReference>
<dbReference type="Gene3D" id="2.30.39.10">
    <property type="entry name" value="Alpha-1-antitrypsin, domain 1"/>
    <property type="match status" value="1"/>
</dbReference>
<dbReference type="RefSeq" id="WP_153026717.1">
    <property type="nucleotide sequence ID" value="NZ_WIAO01000026.1"/>
</dbReference>
<proteinExistence type="inferred from homology"/>
<dbReference type="Pfam" id="PF00079">
    <property type="entry name" value="Serpin"/>
    <property type="match status" value="2"/>
</dbReference>
<keyword evidence="4" id="KW-1185">Reference proteome</keyword>
<organism evidence="3 4">
    <name type="scientific">Glycomyces albidus</name>
    <dbReference type="NCBI Taxonomy" id="2656774"/>
    <lineage>
        <taxon>Bacteria</taxon>
        <taxon>Bacillati</taxon>
        <taxon>Actinomycetota</taxon>
        <taxon>Actinomycetes</taxon>
        <taxon>Glycomycetales</taxon>
        <taxon>Glycomycetaceae</taxon>
        <taxon>Glycomyces</taxon>
    </lineage>
</organism>
<gene>
    <name evidence="3" type="ORF">GFD30_18710</name>
</gene>
<dbReference type="InterPro" id="IPR023796">
    <property type="entry name" value="Serpin_dom"/>
</dbReference>
<comment type="caution">
    <text evidence="3">The sequence shown here is derived from an EMBL/GenBank/DDBJ whole genome shotgun (WGS) entry which is preliminary data.</text>
</comment>
<dbReference type="Proteomes" id="UP000477750">
    <property type="component" value="Unassembled WGS sequence"/>
</dbReference>